<evidence type="ECO:0000259" key="12">
    <source>
        <dbReference type="SMART" id="SM00965"/>
    </source>
</evidence>
<evidence type="ECO:0000256" key="3">
    <source>
        <dbReference type="ARBA" id="ARBA00022452"/>
    </source>
</evidence>
<dbReference type="SMART" id="SM00965">
    <property type="entry name" value="STN"/>
    <property type="match status" value="1"/>
</dbReference>
<keyword evidence="8 10" id="KW-0472">Membrane</keyword>
<evidence type="ECO:0000256" key="5">
    <source>
        <dbReference type="ARBA" id="ARBA00022692"/>
    </source>
</evidence>
<dbReference type="SUPFAM" id="SSF49464">
    <property type="entry name" value="Carboxypeptidase regulatory domain-like"/>
    <property type="match status" value="1"/>
</dbReference>
<evidence type="ECO:0000256" key="11">
    <source>
        <dbReference type="RuleBase" id="RU003357"/>
    </source>
</evidence>
<dbReference type="AlphaFoldDB" id="A0A3D8H9W7"/>
<feature type="domain" description="Secretin/TonB short N-terminal" evidence="12">
    <location>
        <begin position="72"/>
        <end position="123"/>
    </location>
</feature>
<reference evidence="13 14" key="1">
    <citation type="submission" date="2018-07" db="EMBL/GenBank/DDBJ databases">
        <title>Parabacteroides acidifaciens nov. sp., isolated from human feces.</title>
        <authorList>
            <person name="Wang Y.J."/>
        </authorList>
    </citation>
    <scope>NUCLEOTIDE SEQUENCE [LARGE SCALE GENOMIC DNA]</scope>
    <source>
        <strain evidence="13 14">426-9</strain>
    </source>
</reference>
<keyword evidence="4" id="KW-0406">Ion transport</keyword>
<keyword evidence="4" id="KW-0410">Iron transport</keyword>
<organism evidence="13 14">
    <name type="scientific">Parabacteroides acidifaciens</name>
    <dbReference type="NCBI Taxonomy" id="2290935"/>
    <lineage>
        <taxon>Bacteria</taxon>
        <taxon>Pseudomonadati</taxon>
        <taxon>Bacteroidota</taxon>
        <taxon>Bacteroidia</taxon>
        <taxon>Bacteroidales</taxon>
        <taxon>Tannerellaceae</taxon>
        <taxon>Parabacteroides</taxon>
    </lineage>
</organism>
<dbReference type="InterPro" id="IPR037066">
    <property type="entry name" value="Plug_dom_sf"/>
</dbReference>
<dbReference type="InterPro" id="IPR036942">
    <property type="entry name" value="Beta-barrel_TonB_sf"/>
</dbReference>
<dbReference type="Pfam" id="PF07660">
    <property type="entry name" value="STN"/>
    <property type="match status" value="1"/>
</dbReference>
<dbReference type="SUPFAM" id="SSF56935">
    <property type="entry name" value="Porins"/>
    <property type="match status" value="1"/>
</dbReference>
<dbReference type="InterPro" id="IPR012910">
    <property type="entry name" value="Plug_dom"/>
</dbReference>
<comment type="caution">
    <text evidence="13">The sequence shown here is derived from an EMBL/GenBank/DDBJ whole genome shotgun (WGS) entry which is preliminary data.</text>
</comment>
<protein>
    <submittedName>
        <fullName evidence="13">SusC/RagA family TonB-linked outer membrane protein</fullName>
    </submittedName>
</protein>
<dbReference type="Pfam" id="PF07715">
    <property type="entry name" value="Plug"/>
    <property type="match status" value="1"/>
</dbReference>
<evidence type="ECO:0000313" key="14">
    <source>
        <dbReference type="Proteomes" id="UP000256321"/>
    </source>
</evidence>
<keyword evidence="5 10" id="KW-0812">Transmembrane</keyword>
<proteinExistence type="inferred from homology"/>
<dbReference type="Gene3D" id="2.40.170.20">
    <property type="entry name" value="TonB-dependent receptor, beta-barrel domain"/>
    <property type="match status" value="1"/>
</dbReference>
<evidence type="ECO:0000256" key="4">
    <source>
        <dbReference type="ARBA" id="ARBA00022496"/>
    </source>
</evidence>
<evidence type="ECO:0000256" key="6">
    <source>
        <dbReference type="ARBA" id="ARBA00023004"/>
    </source>
</evidence>
<dbReference type="GO" id="GO:0009279">
    <property type="term" value="C:cell outer membrane"/>
    <property type="evidence" value="ECO:0007669"/>
    <property type="project" value="UniProtKB-SubCell"/>
</dbReference>
<evidence type="ECO:0000256" key="8">
    <source>
        <dbReference type="ARBA" id="ARBA00023136"/>
    </source>
</evidence>
<dbReference type="FunFam" id="2.60.40.1120:FF:000003">
    <property type="entry name" value="Outer membrane protein Omp121"/>
    <property type="match status" value="1"/>
</dbReference>
<keyword evidence="7 11" id="KW-0798">TonB box</keyword>
<gene>
    <name evidence="13" type="ORF">DWU89_19280</name>
</gene>
<dbReference type="Pfam" id="PF00593">
    <property type="entry name" value="TonB_dep_Rec_b-barrel"/>
    <property type="match status" value="1"/>
</dbReference>
<keyword evidence="2 10" id="KW-0813">Transport</keyword>
<evidence type="ECO:0000256" key="10">
    <source>
        <dbReference type="PROSITE-ProRule" id="PRU01360"/>
    </source>
</evidence>
<dbReference type="InterPro" id="IPR011662">
    <property type="entry name" value="Secretin/TonB_short_N"/>
</dbReference>
<dbReference type="Pfam" id="PF13715">
    <property type="entry name" value="CarbopepD_reg_2"/>
    <property type="match status" value="1"/>
</dbReference>
<dbReference type="InterPro" id="IPR023996">
    <property type="entry name" value="TonB-dep_OMP_SusC/RagA"/>
</dbReference>
<keyword evidence="6" id="KW-0408">Iron</keyword>
<accession>A0A3D8H9W7</accession>
<name>A0A3D8H9W7_9BACT</name>
<evidence type="ECO:0000256" key="2">
    <source>
        <dbReference type="ARBA" id="ARBA00022448"/>
    </source>
</evidence>
<dbReference type="InterPro" id="IPR000531">
    <property type="entry name" value="Beta-barrel_TonB"/>
</dbReference>
<dbReference type="Gene3D" id="2.60.40.1120">
    <property type="entry name" value="Carboxypeptidase-like, regulatory domain"/>
    <property type="match status" value="1"/>
</dbReference>
<evidence type="ECO:0000313" key="13">
    <source>
        <dbReference type="EMBL" id="RDU47500.1"/>
    </source>
</evidence>
<dbReference type="Gene3D" id="2.170.130.10">
    <property type="entry name" value="TonB-dependent receptor, plug domain"/>
    <property type="match status" value="1"/>
</dbReference>
<dbReference type="InterPro" id="IPR039426">
    <property type="entry name" value="TonB-dep_rcpt-like"/>
</dbReference>
<sequence length="1196" mass="134983">MKKKYAGIDYPLLLSEFKHLCRVMKLILSLLLLCASTVFSVNVNSQTARVNIVANELTVKEIINQIEEQTDFLFVYNNEKVDLNHRISFNASDVSVFNVLNQIFRNLDIVYLMEGNNILLMKKGTLPQQDTKLLKGIVKDQSGEPVIGANVVVKGTTNGTVTDLNGNFTLEVADTDILLVSFIGYMSREIPVGNKKSLDISLLEDSKTLDEVVVVGYGTQKKVNLTGAVNVISDKDFKDRQASTVSQLLQGAAPGFNFDIGTQNGFEPGATMNISIRGMGSLNGGSPYVVIDGFPGDLNNLNPEDIESVSVLKDAAASAIYGARAPYGVILITTKKGKRNEKVSVSYTGNLIVKTAQKLPESLDSYTWTRVLNEAGDNMGGHPFSNETIDRVIAYQKGDFDYIRNSIPNWPDGATIFGAMPEGNVWNNANLNYANTDWWDIYFGNSVNQKHDISLHGGTDKVSYYFSAGYMDDSSVLNFGTDYFKRLNTLGKISVAITDWWDFGYETRFAKKIREKPNMTKEGDYSFMYRHISRNYPITPLYDGFGNYMFESHIPSIESGTDKQDDIDYWNNFRMEIRPLKGWKINADFAYNVYNQEISNVEKYIYTYDVNNQPYENGISIPNNLLRRKYIKKYWTTNIFTSYDFNINEDHNFTVLAGMQFERGDESWVQGYKTDLISEKVPSFPNATGDALLSEALAHNSTESYFARVNYNYKERYLFEANARYDGSYVFRDGKRWGVFPSFSAGWNLYNEPFWKNIEPYVNTMKIRASWGQLGNQNISPYSDLELIPISSDKLNWIFNYGSTKPVGYTSAPGLVNRNLTWETATTTNVGVDMSFLNNRLSATADWFERRTTDMVGPSQAMPGVLGANVPRENNSTLRTRGWEISVNWKQTLENGLSYNIGASLYDYKSVVTKYFNPTGTLSTWYEGAEVGDIWGYTVNDLFRTKEDLDSYLSKVDLTHIAANWNTGDLKFEDTNNDGKVNNGTNTIGDHGDLSIIGNDQPHYQYTINGGVSYKGFDFSMLWKGVAKKDMYFYRMSNIYWGFTNGWWESCLTPGHLDYFRDQPGTKYSGLYEGDANINTDAYWPRPYLNSTEEAKNKNNANTRYLQNAAYLRLQNVQLGYSFPRSVTSKMHLEKLRIYFSGENLLTFSKLPNGIDPVAPVGFPEGGGGDYFGTAGTGRLTYGADRIYSIGLTVTY</sequence>
<keyword evidence="3 10" id="KW-1134">Transmembrane beta strand</keyword>
<evidence type="ECO:0000256" key="9">
    <source>
        <dbReference type="ARBA" id="ARBA00023237"/>
    </source>
</evidence>
<dbReference type="InterPro" id="IPR023997">
    <property type="entry name" value="TonB-dep_OMP_SusC/RagA_CS"/>
</dbReference>
<evidence type="ECO:0000256" key="7">
    <source>
        <dbReference type="ARBA" id="ARBA00023077"/>
    </source>
</evidence>
<comment type="similarity">
    <text evidence="10 11">Belongs to the TonB-dependent receptor family.</text>
</comment>
<dbReference type="PROSITE" id="PS52016">
    <property type="entry name" value="TONB_DEPENDENT_REC_3"/>
    <property type="match status" value="1"/>
</dbReference>
<evidence type="ECO:0000256" key="1">
    <source>
        <dbReference type="ARBA" id="ARBA00004571"/>
    </source>
</evidence>
<dbReference type="InterPro" id="IPR008969">
    <property type="entry name" value="CarboxyPept-like_regulatory"/>
</dbReference>
<dbReference type="NCBIfam" id="TIGR04057">
    <property type="entry name" value="SusC_RagA_signa"/>
    <property type="match status" value="1"/>
</dbReference>
<comment type="subcellular location">
    <subcellularLocation>
        <location evidence="1 10">Cell outer membrane</location>
        <topology evidence="1 10">Multi-pass membrane protein</topology>
    </subcellularLocation>
</comment>
<dbReference type="EMBL" id="QREV01000079">
    <property type="protein sequence ID" value="RDU47500.1"/>
    <property type="molecule type" value="Genomic_DNA"/>
</dbReference>
<dbReference type="GO" id="GO:0006826">
    <property type="term" value="P:iron ion transport"/>
    <property type="evidence" value="ECO:0007669"/>
    <property type="project" value="UniProtKB-KW"/>
</dbReference>
<dbReference type="Proteomes" id="UP000256321">
    <property type="component" value="Unassembled WGS sequence"/>
</dbReference>
<dbReference type="NCBIfam" id="TIGR04056">
    <property type="entry name" value="OMP_RagA_SusC"/>
    <property type="match status" value="1"/>
</dbReference>
<keyword evidence="9 10" id="KW-0998">Cell outer membrane</keyword>